<gene>
    <name evidence="1" type="ORF">GR217_36320</name>
</gene>
<organism evidence="1 2">
    <name type="scientific">Rhizobium ruizarguesonis</name>
    <dbReference type="NCBI Taxonomy" id="2081791"/>
    <lineage>
        <taxon>Bacteria</taxon>
        <taxon>Pseudomonadati</taxon>
        <taxon>Pseudomonadota</taxon>
        <taxon>Alphaproteobacteria</taxon>
        <taxon>Hyphomicrobiales</taxon>
        <taxon>Rhizobiaceae</taxon>
        <taxon>Rhizobium/Agrobacterium group</taxon>
        <taxon>Rhizobium</taxon>
    </lineage>
</organism>
<dbReference type="EMBL" id="WUFC01000058">
    <property type="protein sequence ID" value="NEI53061.1"/>
    <property type="molecule type" value="Genomic_DNA"/>
</dbReference>
<reference evidence="1 2" key="1">
    <citation type="submission" date="2019-12" db="EMBL/GenBank/DDBJ databases">
        <title>Rhizobium genotypes associated with high levels of biological nitrogen fixation by grain legumes in a temperate-maritime cropping system.</title>
        <authorList>
            <person name="Maluk M."/>
            <person name="Francesc Ferrando Molina F."/>
            <person name="Lopez Del Egido L."/>
            <person name="Lafos M."/>
            <person name="Langarica-Fuentes A."/>
            <person name="Gebre Yohannes G."/>
            <person name="Young M.W."/>
            <person name="Martin P."/>
            <person name="Gantlett R."/>
            <person name="Kenicer G."/>
            <person name="Hawes C."/>
            <person name="Begg G.S."/>
            <person name="Quilliam R.S."/>
            <person name="Squire G.R."/>
            <person name="Poole P.S."/>
            <person name="Young P.W."/>
            <person name="Iannetta P.M."/>
            <person name="James E.K."/>
        </authorList>
    </citation>
    <scope>NUCLEOTIDE SEQUENCE [LARGE SCALE GENOMIC DNA]</scope>
    <source>
        <strain evidence="1 2">JHI985</strain>
    </source>
</reference>
<accession>A0AAE4YXD6</accession>
<sequence>MHRALAKINFDGDVAALNDILVRKSRIVVNAATFPVLDLTFEHRLPIRLRMGCEQWSERPPSVELLEPDGSPCQTLMPGGIFHAGPHPVVGRPFVCMRGTLEYHTHESHLNEAWDQYREIDGMDLVSIALQIGNTWRRTFP</sequence>
<comment type="caution">
    <text evidence="1">The sequence shown here is derived from an EMBL/GenBank/DDBJ whole genome shotgun (WGS) entry which is preliminary data.</text>
</comment>
<proteinExistence type="predicted"/>
<dbReference type="AlphaFoldDB" id="A0AAE4YXD6"/>
<evidence type="ECO:0000313" key="2">
    <source>
        <dbReference type="Proteomes" id="UP000661163"/>
    </source>
</evidence>
<dbReference type="RefSeq" id="WP_130663909.1">
    <property type="nucleotide sequence ID" value="NZ_SILB01000007.1"/>
</dbReference>
<name>A0AAE4YXD6_9HYPH</name>
<protein>
    <submittedName>
        <fullName evidence="1">Uncharacterized protein</fullName>
    </submittedName>
</protein>
<dbReference type="Proteomes" id="UP000661163">
    <property type="component" value="Unassembled WGS sequence"/>
</dbReference>
<evidence type="ECO:0000313" key="1">
    <source>
        <dbReference type="EMBL" id="NEI53061.1"/>
    </source>
</evidence>